<accession>A0A835XNQ8</accession>
<dbReference type="AlphaFoldDB" id="A0A835XNQ8"/>
<organism evidence="1 2">
    <name type="scientific">Edaphochlamys debaryana</name>
    <dbReference type="NCBI Taxonomy" id="47281"/>
    <lineage>
        <taxon>Eukaryota</taxon>
        <taxon>Viridiplantae</taxon>
        <taxon>Chlorophyta</taxon>
        <taxon>core chlorophytes</taxon>
        <taxon>Chlorophyceae</taxon>
        <taxon>CS clade</taxon>
        <taxon>Chlamydomonadales</taxon>
        <taxon>Chlamydomonadales incertae sedis</taxon>
        <taxon>Edaphochlamys</taxon>
    </lineage>
</organism>
<evidence type="ECO:0000313" key="2">
    <source>
        <dbReference type="Proteomes" id="UP000612055"/>
    </source>
</evidence>
<reference evidence="1" key="1">
    <citation type="journal article" date="2020" name="bioRxiv">
        <title>Comparative genomics of Chlamydomonas.</title>
        <authorList>
            <person name="Craig R.J."/>
            <person name="Hasan A.R."/>
            <person name="Ness R.W."/>
            <person name="Keightley P.D."/>
        </authorList>
    </citation>
    <scope>NUCLEOTIDE SEQUENCE</scope>
    <source>
        <strain evidence="1">CCAP 11/70</strain>
    </source>
</reference>
<dbReference type="EMBL" id="JAEHOE010000099">
    <property type="protein sequence ID" value="KAG2487261.1"/>
    <property type="molecule type" value="Genomic_DNA"/>
</dbReference>
<dbReference type="OrthoDB" id="10549150at2759"/>
<protein>
    <submittedName>
        <fullName evidence="1">Uncharacterized protein</fullName>
    </submittedName>
</protein>
<dbReference type="Proteomes" id="UP000612055">
    <property type="component" value="Unassembled WGS sequence"/>
</dbReference>
<keyword evidence="2" id="KW-1185">Reference proteome</keyword>
<comment type="caution">
    <text evidence="1">The sequence shown here is derived from an EMBL/GenBank/DDBJ whole genome shotgun (WGS) entry which is preliminary data.</text>
</comment>
<evidence type="ECO:0000313" key="1">
    <source>
        <dbReference type="EMBL" id="KAG2487261.1"/>
    </source>
</evidence>
<sequence>MPSPPPKDGAPEGCGGGTYIVQSSDINDGWYGIVPSRYPCATLVSYQQCNPEAVAAGIGNWVGRATHLPDSCAGWVGRRRHRRRHRH</sequence>
<name>A0A835XNQ8_9CHLO</name>
<gene>
    <name evidence="1" type="ORF">HYH03_014102</name>
</gene>
<proteinExistence type="predicted"/>